<dbReference type="Pfam" id="PF22208">
    <property type="entry name" value="Cas_Csm6_CARF"/>
    <property type="match status" value="1"/>
</dbReference>
<organism evidence="3 4">
    <name type="scientific">Butyricicoccus intestinisimiae</name>
    <dbReference type="NCBI Taxonomy" id="2841509"/>
    <lineage>
        <taxon>Bacteria</taxon>
        <taxon>Bacillati</taxon>
        <taxon>Bacillota</taxon>
        <taxon>Clostridia</taxon>
        <taxon>Eubacteriales</taxon>
        <taxon>Butyricicoccaceae</taxon>
        <taxon>Butyricicoccus</taxon>
    </lineage>
</organism>
<reference evidence="3 4" key="1">
    <citation type="submission" date="2021-06" db="EMBL/GenBank/DDBJ databases">
        <authorList>
            <person name="Sun Q."/>
            <person name="Li D."/>
        </authorList>
    </citation>
    <scope>NUCLEOTIDE SEQUENCE [LARGE SCALE GENOMIC DNA]</scope>
    <source>
        <strain evidence="3 4">MSJd-7</strain>
    </source>
</reference>
<dbReference type="Pfam" id="PF09659">
    <property type="entry name" value="Cas_Csm6_HEPN"/>
    <property type="match status" value="1"/>
</dbReference>
<keyword evidence="4" id="KW-1185">Reference proteome</keyword>
<sequence length="444" mass="51773">MKRILFSCVGSTDPVRGLRDGSMLHIMRHYRPDKVVLYLSAEIREKDAKDHRFQRAFDDFEQRVPDYRPEIVRIESDIRDVSDFDCFYDEFGKYIRELQTAEPDAEILLNLSSGSVQMKMTLALLSADLRFRTRGIQVKTPEKAASKAQRTTDKGYDLEAEIELNEDFETDAPNRCEEPRLFMVQRETEKNQIRALLDAYNYEAISMMKPLLPSESMTLIHFLQMRAEYRYAEAEETAKLLGRTLPFKLYPIGKDLHASKRIRKEYREVSEYLLCLKLLQKNGKLTDLVIRLNPLILRLQKAYLKSCCDFDCEEIIDHSNGHEYICPQKICAYSAELAQHLSDAERRDINLSFCMRLIAYFGKNETEEGKLFHKLSKLNQKHRNTSAHTLNNITEEDIKESMGISSKILIEKLEKLLKTIYGDLCAPKLFDIYDTCNAYIYQMI</sequence>
<feature type="domain" description="Csm6 CARF" evidence="2">
    <location>
        <begin position="74"/>
        <end position="176"/>
    </location>
</feature>
<feature type="domain" description="Csm6 HEPN" evidence="1">
    <location>
        <begin position="267"/>
        <end position="440"/>
    </location>
</feature>
<gene>
    <name evidence="3" type="ORF">KQI75_00945</name>
</gene>
<dbReference type="RefSeq" id="WP_216468814.1">
    <property type="nucleotide sequence ID" value="NZ_JAHLQI010000001.1"/>
</dbReference>
<dbReference type="NCBIfam" id="TIGR02672">
    <property type="entry name" value="cas_csm6"/>
    <property type="match status" value="1"/>
</dbReference>
<dbReference type="InterPro" id="IPR053941">
    <property type="entry name" value="Csm6_HEPN"/>
</dbReference>
<protein>
    <recommendedName>
        <fullName evidence="5">CRISPR-associated protein Csm6</fullName>
    </recommendedName>
</protein>
<evidence type="ECO:0000313" key="3">
    <source>
        <dbReference type="EMBL" id="MBU5489204.1"/>
    </source>
</evidence>
<dbReference type="EMBL" id="JAHLQI010000001">
    <property type="protein sequence ID" value="MBU5489204.1"/>
    <property type="molecule type" value="Genomic_DNA"/>
</dbReference>
<accession>A0ABS6EQS5</accession>
<evidence type="ECO:0000259" key="2">
    <source>
        <dbReference type="Pfam" id="PF22208"/>
    </source>
</evidence>
<comment type="caution">
    <text evidence="3">The sequence shown here is derived from an EMBL/GenBank/DDBJ whole genome shotgun (WGS) entry which is preliminary data.</text>
</comment>
<dbReference type="Proteomes" id="UP000783588">
    <property type="component" value="Unassembled WGS sequence"/>
</dbReference>
<evidence type="ECO:0000313" key="4">
    <source>
        <dbReference type="Proteomes" id="UP000783588"/>
    </source>
</evidence>
<proteinExistence type="predicted"/>
<name>A0ABS6EQS5_9FIRM</name>
<dbReference type="InterPro" id="IPR053955">
    <property type="entry name" value="Csm6_CARF"/>
</dbReference>
<evidence type="ECO:0008006" key="5">
    <source>
        <dbReference type="Google" id="ProtNLM"/>
    </source>
</evidence>
<dbReference type="InterPro" id="IPR013489">
    <property type="entry name" value="CRISPR-assoc_prot_Csm6"/>
</dbReference>
<evidence type="ECO:0000259" key="1">
    <source>
        <dbReference type="Pfam" id="PF09659"/>
    </source>
</evidence>